<evidence type="ECO:0000256" key="2">
    <source>
        <dbReference type="SAM" id="Phobius"/>
    </source>
</evidence>
<dbReference type="EMBL" id="CP051627">
    <property type="protein sequence ID" value="UPT22981.1"/>
    <property type="molecule type" value="Genomic_DNA"/>
</dbReference>
<feature type="region of interest" description="Disordered" evidence="1">
    <location>
        <begin position="42"/>
        <end position="63"/>
    </location>
</feature>
<keyword evidence="2" id="KW-1133">Transmembrane helix</keyword>
<keyword evidence="4" id="KW-1185">Reference proteome</keyword>
<evidence type="ECO:0000313" key="4">
    <source>
        <dbReference type="Proteomes" id="UP000832041"/>
    </source>
</evidence>
<evidence type="ECO:0000313" key="3">
    <source>
        <dbReference type="EMBL" id="UPT22981.1"/>
    </source>
</evidence>
<dbReference type="Proteomes" id="UP000832041">
    <property type="component" value="Chromosome"/>
</dbReference>
<keyword evidence="2" id="KW-0812">Transmembrane</keyword>
<organism evidence="3 4">
    <name type="scientific">Thermobifida alba</name>
    <name type="common">Thermomonospora alba</name>
    <dbReference type="NCBI Taxonomy" id="53522"/>
    <lineage>
        <taxon>Bacteria</taxon>
        <taxon>Bacillati</taxon>
        <taxon>Actinomycetota</taxon>
        <taxon>Actinomycetes</taxon>
        <taxon>Streptosporangiales</taxon>
        <taxon>Nocardiopsidaceae</taxon>
        <taxon>Thermobifida</taxon>
    </lineage>
</organism>
<accession>A0ABY4L5L2</accession>
<reference evidence="3 4" key="1">
    <citation type="submission" date="2020-04" db="EMBL/GenBank/DDBJ databases">
        <title>Thermobifida alba genome sequencing and assembly.</title>
        <authorList>
            <person name="Luzics S."/>
            <person name="Horvath B."/>
            <person name="Nagy I."/>
            <person name="Toth A."/>
            <person name="Nagy I."/>
            <person name="Kukolya J."/>
        </authorList>
    </citation>
    <scope>NUCLEOTIDE SEQUENCE [LARGE SCALE GENOMIC DNA]</scope>
    <source>
        <strain evidence="3 4">DSM 43795</strain>
    </source>
</reference>
<proteinExistence type="predicted"/>
<gene>
    <name evidence="3" type="ORF">FOF52_20215</name>
</gene>
<evidence type="ECO:0000256" key="1">
    <source>
        <dbReference type="SAM" id="MobiDB-lite"/>
    </source>
</evidence>
<keyword evidence="2" id="KW-0472">Membrane</keyword>
<dbReference type="RefSeq" id="WP_248591498.1">
    <property type="nucleotide sequence ID" value="NZ_BAABEB010000011.1"/>
</dbReference>
<protein>
    <submittedName>
        <fullName evidence="3">Uncharacterized protein</fullName>
    </submittedName>
</protein>
<sequence length="240" mass="25875">MSKKQGLHGWRAFLVIVFSGGLAGVLFVAVAFGGVRSLLSSETSLSSSGGGVGGNSVEPRKPRESIAPGVIDLCEIVEGKGLMSASSMNRVDSRKFYRDGNDLEFGVRTVVDDCTWEVVGTGGHLWDLNLSYVAFIEDGEDSSKEDMSRMEFERRVERASDLFLSISSESGSIGNGEWFAYGEFDEEVDGYVAVQEVKSGIFEIRISGREGIPVLEKDFKTAVGKAAPHLVGAFTAQIPD</sequence>
<feature type="transmembrane region" description="Helical" evidence="2">
    <location>
        <begin position="12"/>
        <end position="35"/>
    </location>
</feature>
<name>A0ABY4L5L2_THEAE</name>